<accession>A0A371CTE1</accession>
<dbReference type="Proteomes" id="UP000256964">
    <property type="component" value="Unassembled WGS sequence"/>
</dbReference>
<protein>
    <submittedName>
        <fullName evidence="3">Uncharacterized protein</fullName>
    </submittedName>
</protein>
<dbReference type="EMBL" id="KZ857463">
    <property type="protein sequence ID" value="RDX43532.1"/>
    <property type="molecule type" value="Genomic_DNA"/>
</dbReference>
<feature type="transmembrane region" description="Helical" evidence="2">
    <location>
        <begin position="148"/>
        <end position="168"/>
    </location>
</feature>
<feature type="region of interest" description="Disordered" evidence="1">
    <location>
        <begin position="68"/>
        <end position="91"/>
    </location>
</feature>
<gene>
    <name evidence="3" type="ORF">OH76DRAFT_1410056</name>
</gene>
<evidence type="ECO:0000313" key="4">
    <source>
        <dbReference type="Proteomes" id="UP000256964"/>
    </source>
</evidence>
<feature type="region of interest" description="Disordered" evidence="1">
    <location>
        <begin position="179"/>
        <end position="198"/>
    </location>
</feature>
<keyword evidence="2" id="KW-0472">Membrane</keyword>
<organism evidence="3 4">
    <name type="scientific">Lentinus brumalis</name>
    <dbReference type="NCBI Taxonomy" id="2498619"/>
    <lineage>
        <taxon>Eukaryota</taxon>
        <taxon>Fungi</taxon>
        <taxon>Dikarya</taxon>
        <taxon>Basidiomycota</taxon>
        <taxon>Agaricomycotina</taxon>
        <taxon>Agaricomycetes</taxon>
        <taxon>Polyporales</taxon>
        <taxon>Polyporaceae</taxon>
        <taxon>Lentinus</taxon>
    </lineage>
</organism>
<feature type="compositionally biased region" description="Basic and acidic residues" evidence="1">
    <location>
        <begin position="71"/>
        <end position="80"/>
    </location>
</feature>
<keyword evidence="4" id="KW-1185">Reference proteome</keyword>
<name>A0A371CTE1_9APHY</name>
<evidence type="ECO:0000313" key="3">
    <source>
        <dbReference type="EMBL" id="RDX43532.1"/>
    </source>
</evidence>
<evidence type="ECO:0000256" key="2">
    <source>
        <dbReference type="SAM" id="Phobius"/>
    </source>
</evidence>
<evidence type="ECO:0000256" key="1">
    <source>
        <dbReference type="SAM" id="MobiDB-lite"/>
    </source>
</evidence>
<dbReference type="AlphaFoldDB" id="A0A371CTE1"/>
<sequence length="327" mass="35299">MGHMSLPTRATCPVKSDSASEQTVVEPFWTIEGLRLAFDEGLKRIPSSSSLSSVKTIVDSYAVATSMTKEPAGRTNHDEYQPSSPEASPRRPPWGCATDIFHVAFALGVPQGLNGAANSLLGHTILRLTRPDDVAYDVRIVAATTTGLVGAITFHAICICSFVALLFLCVASCSSDPPPPPHPAPALRRPPTPSPRQLESEWYEDFENRTDSPIRTQLCGVWPLWLGIPLCMARAAAVGALGAALLQHSALVPMDARDAAVTNLLGAAILYVPRGAMSVVCRVLRAREYRASHPRCARVEREVGDSDRCLPRPPPSCCPRSRTDVVW</sequence>
<proteinExistence type="predicted"/>
<keyword evidence="2" id="KW-0812">Transmembrane</keyword>
<feature type="compositionally biased region" description="Pro residues" evidence="1">
    <location>
        <begin position="179"/>
        <end position="194"/>
    </location>
</feature>
<keyword evidence="2" id="KW-1133">Transmembrane helix</keyword>
<reference evidence="3 4" key="1">
    <citation type="journal article" date="2018" name="Biotechnol. Biofuels">
        <title>Integrative visual omics of the white-rot fungus Polyporus brumalis exposes the biotechnological potential of its oxidative enzymes for delignifying raw plant biomass.</title>
        <authorList>
            <person name="Miyauchi S."/>
            <person name="Rancon A."/>
            <person name="Drula E."/>
            <person name="Hage H."/>
            <person name="Chaduli D."/>
            <person name="Favel A."/>
            <person name="Grisel S."/>
            <person name="Henrissat B."/>
            <person name="Herpoel-Gimbert I."/>
            <person name="Ruiz-Duenas F.J."/>
            <person name="Chevret D."/>
            <person name="Hainaut M."/>
            <person name="Lin J."/>
            <person name="Wang M."/>
            <person name="Pangilinan J."/>
            <person name="Lipzen A."/>
            <person name="Lesage-Meessen L."/>
            <person name="Navarro D."/>
            <person name="Riley R."/>
            <person name="Grigoriev I.V."/>
            <person name="Zhou S."/>
            <person name="Raouche S."/>
            <person name="Rosso M.N."/>
        </authorList>
    </citation>
    <scope>NUCLEOTIDE SEQUENCE [LARGE SCALE GENOMIC DNA]</scope>
    <source>
        <strain evidence="3 4">BRFM 1820</strain>
    </source>
</reference>
<dbReference type="OrthoDB" id="10541869at2759"/>